<proteinExistence type="predicted"/>
<gene>
    <name evidence="1" type="ORF">LCPAC304_02870</name>
</gene>
<name>A0A481Z8Y1_9VIRU</name>
<dbReference type="EMBL" id="MK500566">
    <property type="protein sequence ID" value="QBK91945.1"/>
    <property type="molecule type" value="Genomic_DNA"/>
</dbReference>
<protein>
    <submittedName>
        <fullName evidence="1">DEK domain protein</fullName>
    </submittedName>
</protein>
<accession>A0A481Z8Y1</accession>
<sequence length="588" mass="66944">MEKTFKDKGIDVAEKKWTFIVSGDIEPHHDQFLQIGGIKEKDGSWRFTNDEWVKFLRIFTEDKGIDIEEQEWTFVVSGDTEPYHDQFLQIGGIKEKDGSWRFTNDEWVKFLRIFTEEPKSGEKTFKEKGLNIVEKKRVFVVSGNTEVHRPQFVNLGGKELKNGKWSFTKEKKNAVLHVVAEKPRTGVEGVALNPEQLSTTEILNVCAVNALASDVTNREDCIKGAVEVKPTLLSQEIRLQIRKELEKERDPTKIDAKAVYDVVVAYFGQDIAPLYDIYLPLYQEELSSFLELKSKSSLELGTKSSLEMTLATLTTYSDEEIMDHCTLLGIDFVGDDLKTCLTALFSEGSPLGRELRESIRTIIMDAGGIEKATKRIVRTTLSTMYGKELVKQYKKHITTIIREESIAIMAQNEESWEALEEELESSAFLEEEGPRKPPILPGLKVSRKTMMVELESSAFLAEPLRKPRKKKLLEIDAKTQRLFKDIREGTLRDIVSFTSTGVEFISSETLEGVVVADVKALMQQQRGEDDKTYAIRKHVTGKIVRSKNLEFTPDTTVLLGYILTKKIQYSIRYDPQVEAAVNYVLVRL</sequence>
<reference evidence="1" key="1">
    <citation type="journal article" date="2019" name="MBio">
        <title>Virus Genomes from Deep Sea Sediments Expand the Ocean Megavirome and Support Independent Origins of Viral Gigantism.</title>
        <authorList>
            <person name="Backstrom D."/>
            <person name="Yutin N."/>
            <person name="Jorgensen S.L."/>
            <person name="Dharamshi J."/>
            <person name="Homa F."/>
            <person name="Zaremba-Niedwiedzka K."/>
            <person name="Spang A."/>
            <person name="Wolf Y.I."/>
            <person name="Koonin E.V."/>
            <person name="Ettema T.J."/>
        </authorList>
    </citation>
    <scope>NUCLEOTIDE SEQUENCE</scope>
</reference>
<organism evidence="1">
    <name type="scientific">Pithovirus LCPAC304</name>
    <dbReference type="NCBI Taxonomy" id="2506594"/>
    <lineage>
        <taxon>Viruses</taxon>
        <taxon>Pithoviruses</taxon>
    </lineage>
</organism>
<evidence type="ECO:0000313" key="1">
    <source>
        <dbReference type="EMBL" id="QBK91945.1"/>
    </source>
</evidence>